<dbReference type="EC" id="2.7.1.-" evidence="9"/>
<dbReference type="PANTHER" id="PTHR34581:SF2">
    <property type="entry name" value="PTS SYSTEM N,N'-DIACETYLCHITOBIOSE-SPECIFIC EIIB COMPONENT"/>
    <property type="match status" value="1"/>
</dbReference>
<evidence type="ECO:0000256" key="5">
    <source>
        <dbReference type="ARBA" id="ARBA00022683"/>
    </source>
</evidence>
<keyword evidence="10" id="KW-1185">Reference proteome</keyword>
<accession>A0ABW3NB55</accession>
<gene>
    <name evidence="9" type="ORF">ACFQ19_02430</name>
</gene>
<dbReference type="CDD" id="cd05564">
    <property type="entry name" value="PTS_IIB_chitobiose_lichenan"/>
    <property type="match status" value="1"/>
</dbReference>
<dbReference type="PROSITE" id="PS51100">
    <property type="entry name" value="PTS_EIIB_TYPE_3"/>
    <property type="match status" value="1"/>
</dbReference>
<evidence type="ECO:0000256" key="7">
    <source>
        <dbReference type="PROSITE-ProRule" id="PRU00423"/>
    </source>
</evidence>
<dbReference type="EMBL" id="JBHTKK010000002">
    <property type="protein sequence ID" value="MFD1064872.1"/>
    <property type="molecule type" value="Genomic_DNA"/>
</dbReference>
<dbReference type="Pfam" id="PF02302">
    <property type="entry name" value="PTS_IIB"/>
    <property type="match status" value="1"/>
</dbReference>
<dbReference type="InterPro" id="IPR003501">
    <property type="entry name" value="PTS_EIIB_2/3"/>
</dbReference>
<dbReference type="RefSeq" id="WP_379590372.1">
    <property type="nucleotide sequence ID" value="NZ_JBHTKK010000002.1"/>
</dbReference>
<evidence type="ECO:0000256" key="1">
    <source>
        <dbReference type="ARBA" id="ARBA00022448"/>
    </source>
</evidence>
<reference evidence="10" key="1">
    <citation type="journal article" date="2019" name="Int. J. Syst. Evol. Microbiol.">
        <title>The Global Catalogue of Microorganisms (GCM) 10K type strain sequencing project: providing services to taxonomists for standard genome sequencing and annotation.</title>
        <authorList>
            <consortium name="The Broad Institute Genomics Platform"/>
            <consortium name="The Broad Institute Genome Sequencing Center for Infectious Disease"/>
            <person name="Wu L."/>
            <person name="Ma J."/>
        </authorList>
    </citation>
    <scope>NUCLEOTIDE SEQUENCE [LARGE SCALE GENOMIC DNA]</scope>
    <source>
        <strain evidence="10">CCUG 56608</strain>
    </source>
</reference>
<keyword evidence="5" id="KW-0598">Phosphotransferase system</keyword>
<keyword evidence="6" id="KW-0418">Kinase</keyword>
<protein>
    <submittedName>
        <fullName evidence="9">PTS sugar transporter subunit IIB</fullName>
        <ecNumber evidence="9">2.7.1.-</ecNumber>
    </submittedName>
</protein>
<evidence type="ECO:0000256" key="6">
    <source>
        <dbReference type="ARBA" id="ARBA00022777"/>
    </source>
</evidence>
<organism evidence="9 10">
    <name type="scientific">Oceanobacillus locisalsi</name>
    <dbReference type="NCBI Taxonomy" id="546107"/>
    <lineage>
        <taxon>Bacteria</taxon>
        <taxon>Bacillati</taxon>
        <taxon>Bacillota</taxon>
        <taxon>Bacilli</taxon>
        <taxon>Bacillales</taxon>
        <taxon>Bacillaceae</taxon>
        <taxon>Oceanobacillus</taxon>
    </lineage>
</organism>
<name>A0ABW3NB55_9BACI</name>
<evidence type="ECO:0000256" key="4">
    <source>
        <dbReference type="ARBA" id="ARBA00022679"/>
    </source>
</evidence>
<feature type="modified residue" description="Phosphocysteine; by EIIA" evidence="7">
    <location>
        <position position="8"/>
    </location>
</feature>
<feature type="domain" description="PTS EIIB type-3" evidence="8">
    <location>
        <begin position="1"/>
        <end position="101"/>
    </location>
</feature>
<dbReference type="InterPro" id="IPR051819">
    <property type="entry name" value="PTS_sugar-specific_EIIB"/>
</dbReference>
<proteinExistence type="predicted"/>
<evidence type="ECO:0000313" key="10">
    <source>
        <dbReference type="Proteomes" id="UP001597041"/>
    </source>
</evidence>
<dbReference type="Proteomes" id="UP001597041">
    <property type="component" value="Unassembled WGS sequence"/>
</dbReference>
<evidence type="ECO:0000259" key="8">
    <source>
        <dbReference type="PROSITE" id="PS51100"/>
    </source>
</evidence>
<keyword evidence="2" id="KW-0597">Phosphoprotein</keyword>
<keyword evidence="4 9" id="KW-0808">Transferase</keyword>
<evidence type="ECO:0000256" key="2">
    <source>
        <dbReference type="ARBA" id="ARBA00022553"/>
    </source>
</evidence>
<evidence type="ECO:0000256" key="3">
    <source>
        <dbReference type="ARBA" id="ARBA00022597"/>
    </source>
</evidence>
<sequence length="101" mass="10912">MKKIILACAGGFSTSMLVEKMKAAAAAKGLEVSVDACAESKVNDYLPADIVMLGPQMGHKEKEIKEVVGLDIPVMTIDMMDYGMMEGEKVLNQALELMDTE</sequence>
<comment type="caution">
    <text evidence="9">The sequence shown here is derived from an EMBL/GenBank/DDBJ whole genome shotgun (WGS) entry which is preliminary data.</text>
</comment>
<dbReference type="PANTHER" id="PTHR34581">
    <property type="entry name" value="PTS SYSTEM N,N'-DIACETYLCHITOBIOSE-SPECIFIC EIIB COMPONENT"/>
    <property type="match status" value="1"/>
</dbReference>
<dbReference type="GO" id="GO:0016740">
    <property type="term" value="F:transferase activity"/>
    <property type="evidence" value="ECO:0007669"/>
    <property type="project" value="UniProtKB-KW"/>
</dbReference>
<dbReference type="Gene3D" id="3.40.50.2300">
    <property type="match status" value="1"/>
</dbReference>
<keyword evidence="3 9" id="KW-0762">Sugar transport</keyword>
<dbReference type="SUPFAM" id="SSF52794">
    <property type="entry name" value="PTS system IIB component-like"/>
    <property type="match status" value="1"/>
</dbReference>
<keyword evidence="1" id="KW-0813">Transport</keyword>
<evidence type="ECO:0000313" key="9">
    <source>
        <dbReference type="EMBL" id="MFD1064872.1"/>
    </source>
</evidence>
<dbReference type="InterPro" id="IPR036095">
    <property type="entry name" value="PTS_EIIB-like_sf"/>
</dbReference>
<dbReference type="InterPro" id="IPR013012">
    <property type="entry name" value="PTS_EIIB_3"/>
</dbReference>